<accession>A0A2G6Q7H0</accession>
<gene>
    <name evidence="1" type="ORF">CO726_24695</name>
</gene>
<evidence type="ECO:0000313" key="1">
    <source>
        <dbReference type="EMBL" id="PIE92768.1"/>
    </source>
</evidence>
<name>A0A2G6Q7H0_9BACI</name>
<protein>
    <submittedName>
        <fullName evidence="1">Uncharacterized protein</fullName>
    </submittedName>
</protein>
<sequence>MNQESILKQLEKVVEHNNFEMEKVKGNQCLAENLIVIDYEERSVYDPFFDESGRFEVNPIQYYGLKNIIKMIEAY</sequence>
<proteinExistence type="predicted"/>
<reference evidence="1 2" key="1">
    <citation type="submission" date="2017-09" db="EMBL/GenBank/DDBJ databases">
        <title>Biocontrol bacteria screening and application from spent mushroom substrate.</title>
        <authorList>
            <person name="Sun X."/>
        </authorList>
    </citation>
    <scope>NUCLEOTIDE SEQUENCE [LARGE SCALE GENOMIC DNA]</scope>
    <source>
        <strain evidence="1 2">100374</strain>
    </source>
</reference>
<dbReference type="AlphaFoldDB" id="A0A2G6Q7H0"/>
<dbReference type="EMBL" id="NWUW01000026">
    <property type="protein sequence ID" value="PIE92768.1"/>
    <property type="molecule type" value="Genomic_DNA"/>
</dbReference>
<dbReference type="Proteomes" id="UP000228484">
    <property type="component" value="Unassembled WGS sequence"/>
</dbReference>
<keyword evidence="2" id="KW-1185">Reference proteome</keyword>
<dbReference type="RefSeq" id="WP_099686000.1">
    <property type="nucleotide sequence ID" value="NZ_NWUW01000026.1"/>
</dbReference>
<comment type="caution">
    <text evidence="1">The sequence shown here is derived from an EMBL/GenBank/DDBJ whole genome shotgun (WGS) entry which is preliminary data.</text>
</comment>
<evidence type="ECO:0000313" key="2">
    <source>
        <dbReference type="Proteomes" id="UP000228484"/>
    </source>
</evidence>
<organism evidence="1 2">
    <name type="scientific">Bacillus fungorum</name>
    <dbReference type="NCBI Taxonomy" id="2039284"/>
    <lineage>
        <taxon>Bacteria</taxon>
        <taxon>Bacillati</taxon>
        <taxon>Bacillota</taxon>
        <taxon>Bacilli</taxon>
        <taxon>Bacillales</taxon>
        <taxon>Bacillaceae</taxon>
        <taxon>Bacillus</taxon>
    </lineage>
</organism>